<organism evidence="2 3">
    <name type="scientific">Geobacter hydrogenophilus</name>
    <dbReference type="NCBI Taxonomy" id="40983"/>
    <lineage>
        <taxon>Bacteria</taxon>
        <taxon>Pseudomonadati</taxon>
        <taxon>Thermodesulfobacteriota</taxon>
        <taxon>Desulfuromonadia</taxon>
        <taxon>Geobacterales</taxon>
        <taxon>Geobacteraceae</taxon>
        <taxon>Geobacter</taxon>
    </lineage>
</organism>
<dbReference type="Pfam" id="PF00578">
    <property type="entry name" value="AhpC-TSA"/>
    <property type="match status" value="1"/>
</dbReference>
<dbReference type="Proteomes" id="UP001144352">
    <property type="component" value="Unassembled WGS sequence"/>
</dbReference>
<proteinExistence type="predicted"/>
<evidence type="ECO:0000313" key="2">
    <source>
        <dbReference type="EMBL" id="GLI38135.1"/>
    </source>
</evidence>
<evidence type="ECO:0000259" key="1">
    <source>
        <dbReference type="Pfam" id="PF00578"/>
    </source>
</evidence>
<comment type="caution">
    <text evidence="2">The sequence shown here is derived from an EMBL/GenBank/DDBJ whole genome shotgun (WGS) entry which is preliminary data.</text>
</comment>
<evidence type="ECO:0000313" key="3">
    <source>
        <dbReference type="Proteomes" id="UP001144352"/>
    </source>
</evidence>
<dbReference type="GO" id="GO:0016491">
    <property type="term" value="F:oxidoreductase activity"/>
    <property type="evidence" value="ECO:0007669"/>
    <property type="project" value="InterPro"/>
</dbReference>
<dbReference type="InterPro" id="IPR036249">
    <property type="entry name" value="Thioredoxin-like_sf"/>
</dbReference>
<keyword evidence="3" id="KW-1185">Reference proteome</keyword>
<accession>A0A9W6FZS1</accession>
<sequence length="87" mass="9565">MSKDSLKAHDKFIRDQGIPFTLLSDPDTTMMTAYGAFGNKLLYGKTALGVIRSTVVVGPDGTVMKHWTKVAKADAHPAQVLDYLQKR</sequence>
<dbReference type="SUPFAM" id="SSF52833">
    <property type="entry name" value="Thioredoxin-like"/>
    <property type="match status" value="1"/>
</dbReference>
<gene>
    <name evidence="2" type="ORF">GHYDROH2_16360</name>
</gene>
<dbReference type="Gene3D" id="3.40.30.10">
    <property type="entry name" value="Glutaredoxin"/>
    <property type="match status" value="1"/>
</dbReference>
<reference evidence="2" key="1">
    <citation type="submission" date="2022-12" db="EMBL/GenBank/DDBJ databases">
        <title>Reference genome sequencing for broad-spectrum identification of bacterial and archaeal isolates by mass spectrometry.</title>
        <authorList>
            <person name="Sekiguchi Y."/>
            <person name="Tourlousse D.M."/>
        </authorList>
    </citation>
    <scope>NUCLEOTIDE SEQUENCE</scope>
    <source>
        <strain evidence="2">H2</strain>
    </source>
</reference>
<dbReference type="EMBL" id="BSDS01000001">
    <property type="protein sequence ID" value="GLI38135.1"/>
    <property type="molecule type" value="Genomic_DNA"/>
</dbReference>
<feature type="domain" description="Alkyl hydroperoxide reductase subunit C/ Thiol specific antioxidant" evidence="1">
    <location>
        <begin position="2"/>
        <end position="64"/>
    </location>
</feature>
<dbReference type="AlphaFoldDB" id="A0A9W6FZS1"/>
<name>A0A9W6FZS1_9BACT</name>
<dbReference type="InterPro" id="IPR000866">
    <property type="entry name" value="AhpC/TSA"/>
</dbReference>
<dbReference type="GO" id="GO:0016209">
    <property type="term" value="F:antioxidant activity"/>
    <property type="evidence" value="ECO:0007669"/>
    <property type="project" value="InterPro"/>
</dbReference>
<protein>
    <recommendedName>
        <fullName evidence="1">Alkyl hydroperoxide reductase subunit C/ Thiol specific antioxidant domain-containing protein</fullName>
    </recommendedName>
</protein>